<dbReference type="Proteomes" id="UP000270342">
    <property type="component" value="Unassembled WGS sequence"/>
</dbReference>
<comment type="caution">
    <text evidence="1">The sequence shown here is derived from an EMBL/GenBank/DDBJ whole genome shotgun (WGS) entry which is preliminary data.</text>
</comment>
<reference evidence="1 2" key="1">
    <citation type="submission" date="2018-10" db="EMBL/GenBank/DDBJ databases">
        <title>Robbsia sp. DHC34, isolated from soil.</title>
        <authorList>
            <person name="Gao Z.-H."/>
            <person name="Qiu L.-H."/>
        </authorList>
    </citation>
    <scope>NUCLEOTIDE SEQUENCE [LARGE SCALE GENOMIC DNA]</scope>
    <source>
        <strain evidence="1 2">DHC34</strain>
    </source>
</reference>
<dbReference type="EMBL" id="RBZU01000002">
    <property type="protein sequence ID" value="RKP57911.1"/>
    <property type="molecule type" value="Genomic_DNA"/>
</dbReference>
<evidence type="ECO:0000313" key="2">
    <source>
        <dbReference type="Proteomes" id="UP000270342"/>
    </source>
</evidence>
<dbReference type="OrthoDB" id="9781972at2"/>
<dbReference type="Pfam" id="PF09859">
    <property type="entry name" value="Oxygenase-NA"/>
    <property type="match status" value="1"/>
</dbReference>
<sequence>MARIARLDWADIASQLDAEGYAVLPGLLDAIAARELACRIDAVCPAPLDDWGTTFYRHLAAVANRWQALLGIDGRYPPEWDAFLACNRRAGQMRPLSHAYRLSAGEHVALHQCNEGEHVFPLQIVAVLSEPGVDFTGGEFVMTEQRPRMQSRPIVVPMRLGDAAVIATAQRPCKGANGYYRVNLKHAISRVHAGRRVGIEWTFHNGYARA</sequence>
<organism evidence="1 2">
    <name type="scientific">Pararobbsia silviterrae</name>
    <dbReference type="NCBI Taxonomy" id="1792498"/>
    <lineage>
        <taxon>Bacteria</taxon>
        <taxon>Pseudomonadati</taxon>
        <taxon>Pseudomonadota</taxon>
        <taxon>Betaproteobacteria</taxon>
        <taxon>Burkholderiales</taxon>
        <taxon>Burkholderiaceae</taxon>
        <taxon>Pararobbsia</taxon>
    </lineage>
</organism>
<proteinExistence type="predicted"/>
<protein>
    <submittedName>
        <fullName evidence="1">Prolyl 4-hydroxylase</fullName>
    </submittedName>
</protein>
<accession>A0A494Y5K1</accession>
<keyword evidence="2" id="KW-1185">Reference proteome</keyword>
<dbReference type="InterPro" id="IPR018655">
    <property type="entry name" value="DUF2086"/>
</dbReference>
<dbReference type="AlphaFoldDB" id="A0A494Y5K1"/>
<name>A0A494Y5K1_9BURK</name>
<evidence type="ECO:0000313" key="1">
    <source>
        <dbReference type="EMBL" id="RKP57911.1"/>
    </source>
</evidence>
<gene>
    <name evidence="1" type="ORF">D7S86_07035</name>
</gene>